<evidence type="ECO:0000259" key="1">
    <source>
        <dbReference type="Pfam" id="PF01425"/>
    </source>
</evidence>
<dbReference type="EMBL" id="BOPG01000022">
    <property type="protein sequence ID" value="GIJ55844.1"/>
    <property type="molecule type" value="Genomic_DNA"/>
</dbReference>
<dbReference type="Gene3D" id="3.10.490.10">
    <property type="entry name" value="Gamma-glutamyl cyclotransferase-like"/>
    <property type="match status" value="1"/>
</dbReference>
<keyword evidence="3" id="KW-0378">Hydrolase</keyword>
<evidence type="ECO:0000313" key="4">
    <source>
        <dbReference type="Proteomes" id="UP000612585"/>
    </source>
</evidence>
<feature type="domain" description="Allophanate hydrolase C-terminal" evidence="2">
    <location>
        <begin position="432"/>
        <end position="550"/>
    </location>
</feature>
<evidence type="ECO:0000313" key="3">
    <source>
        <dbReference type="EMBL" id="GIJ55844.1"/>
    </source>
</evidence>
<dbReference type="InterPro" id="IPR023631">
    <property type="entry name" value="Amidase_dom"/>
</dbReference>
<gene>
    <name evidence="3" type="ORF">Vau01_033600</name>
</gene>
<dbReference type="Pfam" id="PF01425">
    <property type="entry name" value="Amidase"/>
    <property type="match status" value="1"/>
</dbReference>
<dbReference type="Proteomes" id="UP000612585">
    <property type="component" value="Unassembled WGS sequence"/>
</dbReference>
<dbReference type="PANTHER" id="PTHR11895">
    <property type="entry name" value="TRANSAMIDASE"/>
    <property type="match status" value="1"/>
</dbReference>
<dbReference type="AlphaFoldDB" id="A0A8J3Z226"/>
<dbReference type="Gene3D" id="1.20.58.1700">
    <property type="match status" value="1"/>
</dbReference>
<dbReference type="GO" id="GO:0016787">
    <property type="term" value="F:hydrolase activity"/>
    <property type="evidence" value="ECO:0007669"/>
    <property type="project" value="UniProtKB-KW"/>
</dbReference>
<dbReference type="InterPro" id="IPR053844">
    <property type="entry name" value="AH_C"/>
</dbReference>
<dbReference type="Pfam" id="PF21986">
    <property type="entry name" value="AH_C"/>
    <property type="match status" value="1"/>
</dbReference>
<dbReference type="SUPFAM" id="SSF75304">
    <property type="entry name" value="Amidase signature (AS) enzymes"/>
    <property type="match status" value="1"/>
</dbReference>
<reference evidence="3" key="1">
    <citation type="submission" date="2021-01" db="EMBL/GenBank/DDBJ databases">
        <title>Whole genome shotgun sequence of Virgisporangium aurantiacum NBRC 16421.</title>
        <authorList>
            <person name="Komaki H."/>
            <person name="Tamura T."/>
        </authorList>
    </citation>
    <scope>NUCLEOTIDE SEQUENCE</scope>
    <source>
        <strain evidence="3">NBRC 16421</strain>
    </source>
</reference>
<name>A0A8J3Z226_9ACTN</name>
<organism evidence="3 4">
    <name type="scientific">Virgisporangium aurantiacum</name>
    <dbReference type="NCBI Taxonomy" id="175570"/>
    <lineage>
        <taxon>Bacteria</taxon>
        <taxon>Bacillati</taxon>
        <taxon>Actinomycetota</taxon>
        <taxon>Actinomycetes</taxon>
        <taxon>Micromonosporales</taxon>
        <taxon>Micromonosporaceae</taxon>
        <taxon>Virgisporangium</taxon>
    </lineage>
</organism>
<dbReference type="NCBIfam" id="NF006043">
    <property type="entry name" value="PRK08186.1"/>
    <property type="match status" value="1"/>
</dbReference>
<dbReference type="Gene3D" id="3.90.1300.10">
    <property type="entry name" value="Amidase signature (AS) domain"/>
    <property type="match status" value="1"/>
</dbReference>
<accession>A0A8J3Z226</accession>
<dbReference type="NCBIfam" id="TIGR02713">
    <property type="entry name" value="allophanate_hyd"/>
    <property type="match status" value="1"/>
</dbReference>
<sequence>MSIAALRAAYATGVTPRSVLDGIDTSDDTVWITRADALAAADDLPRRWPDPANRPPLYGIPFSVKDNIDVAGLPTTAACPDFAYTPTRSAPLVDRLLHAGAILVGKNNLDQFATGLTGARSPYGTPRNPFDTRYITGGSSSGSAVAVATGAVSFSIGTDTAGSGRVPAALCDVVGLKPSRGLVSTLGIVPACPSLDCPSVFAPSVADATTVLDVIAGYEPADPWSRRLTATTTTPAAVGVPENAEFGGDRAAERLFADAIARLERTGVTLVPVDLEPFLAAGRLLYQAWVAERWTHLGAFVTAHPDSVHPVTRRVLTTATTYSAADAFAAMHRLRALRAETAPVWATVDALMIPTVPTTYTIDEIEADPFGRNAFLGHYTQFANLLDLAGIAVPAGFTPAGLPFGVQFLAPAGHDTALAALASRFEAHAEVLLAVVGAHRTGQPLHHELAVCGAVPVGPMWTAKHYRLFALDRERPGLVRVESGGAPVEVEVHRISTAGLGRLLAGVPAPLGLGRVELADGSTVVGFLAESYAVAGAPDITEYGSWPAYIDARISRPST</sequence>
<dbReference type="RefSeq" id="WP_203993233.1">
    <property type="nucleotide sequence ID" value="NZ_BOPG01000022.1"/>
</dbReference>
<dbReference type="PANTHER" id="PTHR11895:SF169">
    <property type="entry name" value="GLUTAMYL-TRNA(GLN) AMIDOTRANSFERASE"/>
    <property type="match status" value="1"/>
</dbReference>
<dbReference type="InterPro" id="IPR000120">
    <property type="entry name" value="Amidase"/>
</dbReference>
<proteinExistence type="predicted"/>
<feature type="domain" description="Amidase" evidence="1">
    <location>
        <begin position="30"/>
        <end position="418"/>
    </location>
</feature>
<protein>
    <submittedName>
        <fullName evidence="3">Allophanate hydrolase</fullName>
    </submittedName>
</protein>
<dbReference type="InterPro" id="IPR036928">
    <property type="entry name" value="AS_sf"/>
</dbReference>
<evidence type="ECO:0000259" key="2">
    <source>
        <dbReference type="Pfam" id="PF21986"/>
    </source>
</evidence>
<keyword evidence="4" id="KW-1185">Reference proteome</keyword>
<comment type="caution">
    <text evidence="3">The sequence shown here is derived from an EMBL/GenBank/DDBJ whole genome shotgun (WGS) entry which is preliminary data.</text>
</comment>
<dbReference type="InterPro" id="IPR014085">
    <property type="entry name" value="Allophanate_hydrolase"/>
</dbReference>